<reference evidence="3 4" key="1">
    <citation type="submission" date="2024-06" db="EMBL/GenBank/DDBJ databases">
        <title>The Natural Products Discovery Center: Release of the First 8490 Sequenced Strains for Exploring Actinobacteria Biosynthetic Diversity.</title>
        <authorList>
            <person name="Kalkreuter E."/>
            <person name="Kautsar S.A."/>
            <person name="Yang D."/>
            <person name="Bader C.D."/>
            <person name="Teijaro C.N."/>
            <person name="Fluegel L."/>
            <person name="Davis C.M."/>
            <person name="Simpson J.R."/>
            <person name="Lauterbach L."/>
            <person name="Steele A.D."/>
            <person name="Gui C."/>
            <person name="Meng S."/>
            <person name="Li G."/>
            <person name="Viehrig K."/>
            <person name="Ye F."/>
            <person name="Su P."/>
            <person name="Kiefer A.F."/>
            <person name="Nichols A."/>
            <person name="Cepeda A.J."/>
            <person name="Yan W."/>
            <person name="Fan B."/>
            <person name="Jiang Y."/>
            <person name="Adhikari A."/>
            <person name="Zheng C.-J."/>
            <person name="Schuster L."/>
            <person name="Cowan T.M."/>
            <person name="Smanski M.J."/>
            <person name="Chevrette M.G."/>
            <person name="De Carvalho L.P.S."/>
            <person name="Shen B."/>
        </authorList>
    </citation>
    <scope>NUCLEOTIDE SEQUENCE [LARGE SCALE GENOMIC DNA]</scope>
    <source>
        <strain evidence="3 4">NPDC077434</strain>
    </source>
</reference>
<dbReference type="NCBIfam" id="NF041492">
    <property type="entry name" value="MobF"/>
    <property type="match status" value="1"/>
</dbReference>
<name>A0ABV3LLB7_9MICO</name>
<dbReference type="Gene3D" id="3.40.50.300">
    <property type="entry name" value="P-loop containing nucleotide triphosphate hydrolases"/>
    <property type="match status" value="2"/>
</dbReference>
<keyword evidence="4" id="KW-1185">Reference proteome</keyword>
<dbReference type="SUPFAM" id="SSF52540">
    <property type="entry name" value="P-loop containing nucleoside triphosphate hydrolases"/>
    <property type="match status" value="2"/>
</dbReference>
<dbReference type="RefSeq" id="WP_366233536.1">
    <property type="nucleotide sequence ID" value="NZ_JBFBMH010000044.1"/>
</dbReference>
<dbReference type="Proteomes" id="UP001553715">
    <property type="component" value="Unassembled WGS sequence"/>
</dbReference>
<evidence type="ECO:0000313" key="3">
    <source>
        <dbReference type="EMBL" id="MEW1976711.1"/>
    </source>
</evidence>
<sequence length="1206" mass="130007">MTVSMRVMSAGDGYKYLLKTIAAADGDRSLSIPLTRYYAEAGTPPGRWLGAGVAVLGNGELSVGDRVSEAQLQLLIGMGRDPITGNPLGLAFPTYKTPSERIESRIADLETSMTPGAKGEAVAQIVAEETARGTRRAVAGFDFTFSIPKSASVLWAVADAGVQALIGEAHHRAVAEVVAFMEREVAATRTGATAGDGAVAQVGVTGLIATAFDHFDSRAGDPHLHTHVVISNKAKTAFDGKWRSLDGRPMHAAVVALSELHEAVFADHMTRTFGVTWEARDMGRDHNPAWAITGVPEELIAEFSTRARHIDTETDRLITEYVAAHGRRPTPAVIMKLRAQATLTTRPEKQVRSLADLTAEWRDRATKTLGRDATMWAREVTDNDKPLLLRADDVPLDVIGEIGRSVVEVVGEKRSTWRRWNLMAEASRQTMGWRFATMQDREAIVAMVADAAEQVSLRLTPPELATSPVVFRRPDGTSVFRPKSSTVFTSEAQLAAEDRLLERASSLAGPTVALATVEKITRCADAEGRLLGDDQADALIRIAVSGRMLDVLVGPAGAGKTTAMNALRRAWEAEHGPGSVVGLAPSAVAAQVLADDLGIATENTAKWWQNHLLHGTTFETGQLVIIDEASLAGTLSLDRITHLAQDAGAKVLLVGDYAQLQSVDASGAFAMIANNRDDTPELVDVHRFTHAWEKTASLELRHGRSQAIDSYLAHQRITDGDAETMTDAAYNAWRADRDNGLVSVLIAETHEDVTALNRRARADLIHNETLTPDREVELRDGTAAGVGDTIITRVNNRKLRTVTGRDWVRNGDVWTIMAVGGDGTLTIARDHGTGTTAREDGTIAVRKRGRRFGSSIVLPASYVSESVDLGYAVTAFRAQGVTTDTAHVLVEPTSTRETFYVAMTRGRHSNHAYVTLDRADDHAEPHPGDDPNATARTVLHGVLQHSGAELSAHETIVAEQEQWGSIAQLAAEYETIAAAAQYDRWATLIRTSGLTDEQADSAIESDAFGPLTAELRRAEATHHDVETLLPRLVAARGFGDADDIAAVLHYRVERTTARPAGSGRSRKPQRLIAGLIPHAHGVTDAEMRAALDERESLVEARADAVLDTALAEGVPWTVALGTPPNERRRAAAWRKAARVVAAYRDRYRITDDAPLGAPPESSAQKIDAARARAALGRMLLLTAQSTPPEAGLNTARRGQPHTGRSI</sequence>
<feature type="region of interest" description="Disordered" evidence="1">
    <location>
        <begin position="1184"/>
        <end position="1206"/>
    </location>
</feature>
<accession>A0ABV3LLB7</accession>
<protein>
    <submittedName>
        <fullName evidence="3">MobF family relaxase</fullName>
    </submittedName>
</protein>
<proteinExistence type="predicted"/>
<dbReference type="Pfam" id="PF08751">
    <property type="entry name" value="TrwC"/>
    <property type="match status" value="1"/>
</dbReference>
<dbReference type="InterPro" id="IPR027417">
    <property type="entry name" value="P-loop_NTPase"/>
</dbReference>
<dbReference type="CDD" id="cd18809">
    <property type="entry name" value="SF1_C_RecD"/>
    <property type="match status" value="1"/>
</dbReference>
<dbReference type="SUPFAM" id="SSF55464">
    <property type="entry name" value="Origin of replication-binding domain, RBD-like"/>
    <property type="match status" value="1"/>
</dbReference>
<evidence type="ECO:0000256" key="1">
    <source>
        <dbReference type="SAM" id="MobiDB-lite"/>
    </source>
</evidence>
<gene>
    <name evidence="3" type="primary">mobF</name>
    <name evidence="3" type="ORF">AB0301_16780</name>
</gene>
<organism evidence="3 4">
    <name type="scientific">Microbacterium profundi</name>
    <dbReference type="NCBI Taxonomy" id="450380"/>
    <lineage>
        <taxon>Bacteria</taxon>
        <taxon>Bacillati</taxon>
        <taxon>Actinomycetota</taxon>
        <taxon>Actinomycetes</taxon>
        <taxon>Micrococcales</taxon>
        <taxon>Microbacteriaceae</taxon>
        <taxon>Microbacterium</taxon>
    </lineage>
</organism>
<dbReference type="InterPro" id="IPR014862">
    <property type="entry name" value="TrwC"/>
</dbReference>
<evidence type="ECO:0000313" key="4">
    <source>
        <dbReference type="Proteomes" id="UP001553715"/>
    </source>
</evidence>
<comment type="caution">
    <text evidence="3">The sequence shown here is derived from an EMBL/GenBank/DDBJ whole genome shotgun (WGS) entry which is preliminary data.</text>
</comment>
<dbReference type="EMBL" id="JBFBMH010000044">
    <property type="protein sequence ID" value="MEW1976711.1"/>
    <property type="molecule type" value="Genomic_DNA"/>
</dbReference>
<feature type="domain" description="TrwC relaxase" evidence="2">
    <location>
        <begin position="10"/>
        <end position="367"/>
    </location>
</feature>
<dbReference type="Pfam" id="PF13604">
    <property type="entry name" value="AAA_30"/>
    <property type="match status" value="1"/>
</dbReference>
<evidence type="ECO:0000259" key="2">
    <source>
        <dbReference type="Pfam" id="PF08751"/>
    </source>
</evidence>
<dbReference type="Gene3D" id="2.30.30.940">
    <property type="match status" value="1"/>
</dbReference>